<dbReference type="AlphaFoldDB" id="A0A3E2NWD5"/>
<organism evidence="2 3">
    <name type="scientific">Mucilaginibacter terrenus</name>
    <dbReference type="NCBI Taxonomy" id="2482727"/>
    <lineage>
        <taxon>Bacteria</taxon>
        <taxon>Pseudomonadati</taxon>
        <taxon>Bacteroidota</taxon>
        <taxon>Sphingobacteriia</taxon>
        <taxon>Sphingobacteriales</taxon>
        <taxon>Sphingobacteriaceae</taxon>
        <taxon>Mucilaginibacter</taxon>
    </lineage>
</organism>
<evidence type="ECO:0000256" key="1">
    <source>
        <dbReference type="SAM" id="SignalP"/>
    </source>
</evidence>
<name>A0A3E2NWD5_9SPHI</name>
<proteinExistence type="predicted"/>
<accession>A0A3E2NWD5</accession>
<sequence>MIIKIGLLCRNLVYMKNRFSHLAILLLACLQLSAGASSIGAHGRSAHDTIPPLAWKEHWFQHNLTLKRVYYDNNIAVYYDKNVSDTTKWPFQILSDAWAYAKNNYGSLGAKRLYVVLHKGTYGGGHPSGFYSKSHDFRNTIDCGLNDWDGSTDEQILMPIHEMGHLVNDVSHGTFGSPSDAIWGDSKFMEIFNYDVLMHIGHQDMAQRYKAAMLNQADNFPNASTYWFRDWFLPIYENYGREQLLNRYFEVLSENFPKGKDRRFTRDLNMGEFAHFWSIAAGTDLSDRARHIFHWGKTENDQFIKAKKDFPSPYISR</sequence>
<keyword evidence="3" id="KW-1185">Reference proteome</keyword>
<dbReference type="PROSITE" id="PS51257">
    <property type="entry name" value="PROKAR_LIPOPROTEIN"/>
    <property type="match status" value="1"/>
</dbReference>
<feature type="signal peptide" evidence="1">
    <location>
        <begin position="1"/>
        <end position="36"/>
    </location>
</feature>
<feature type="chain" id="PRO_5017824181" evidence="1">
    <location>
        <begin position="37"/>
        <end position="317"/>
    </location>
</feature>
<evidence type="ECO:0000313" key="3">
    <source>
        <dbReference type="Proteomes" id="UP000260823"/>
    </source>
</evidence>
<gene>
    <name evidence="2" type="ORF">DYU05_06425</name>
</gene>
<keyword evidence="1" id="KW-0732">Signal</keyword>
<protein>
    <submittedName>
        <fullName evidence="2">Uncharacterized protein</fullName>
    </submittedName>
</protein>
<reference evidence="2 3" key="1">
    <citation type="submission" date="2018-08" db="EMBL/GenBank/DDBJ databases">
        <title>Mucilaginibacter terrae sp. nov., isolated from manganese diggings.</title>
        <authorList>
            <person name="Huang Y."/>
            <person name="Zhou Z."/>
        </authorList>
    </citation>
    <scope>NUCLEOTIDE SEQUENCE [LARGE SCALE GENOMIC DNA]</scope>
    <source>
        <strain evidence="2 3">ZH6</strain>
    </source>
</reference>
<comment type="caution">
    <text evidence="2">The sequence shown here is derived from an EMBL/GenBank/DDBJ whole genome shotgun (WGS) entry which is preliminary data.</text>
</comment>
<dbReference type="EMBL" id="QWDE01000001">
    <property type="protein sequence ID" value="RFZ85231.1"/>
    <property type="molecule type" value="Genomic_DNA"/>
</dbReference>
<evidence type="ECO:0000313" key="2">
    <source>
        <dbReference type="EMBL" id="RFZ85231.1"/>
    </source>
</evidence>
<dbReference type="Proteomes" id="UP000260823">
    <property type="component" value="Unassembled WGS sequence"/>
</dbReference>